<name>G7YPE9_CLOSI</name>
<evidence type="ECO:0000313" key="2">
    <source>
        <dbReference type="Proteomes" id="UP000008909"/>
    </source>
</evidence>
<accession>G7YPE9</accession>
<dbReference type="EMBL" id="DF143928">
    <property type="protein sequence ID" value="GAA54830.1"/>
    <property type="molecule type" value="Genomic_DNA"/>
</dbReference>
<reference key="2">
    <citation type="submission" date="2011-10" db="EMBL/GenBank/DDBJ databases">
        <title>The genome and transcriptome sequence of Clonorchis sinensis provide insights into the carcinogenic liver fluke.</title>
        <authorList>
            <person name="Wang X."/>
            <person name="Huang Y."/>
            <person name="Chen W."/>
            <person name="Liu H."/>
            <person name="Guo L."/>
            <person name="Chen Y."/>
            <person name="Luo F."/>
            <person name="Zhou W."/>
            <person name="Sun J."/>
            <person name="Mao Q."/>
            <person name="Liang P."/>
            <person name="Zhou C."/>
            <person name="Tian Y."/>
            <person name="Men J."/>
            <person name="Lv X."/>
            <person name="Huang L."/>
            <person name="Zhou J."/>
            <person name="Hu Y."/>
            <person name="Li R."/>
            <person name="Zhang F."/>
            <person name="Lei H."/>
            <person name="Li X."/>
            <person name="Hu X."/>
            <person name="Liang C."/>
            <person name="Xu J."/>
            <person name="Wu Z."/>
            <person name="Yu X."/>
        </authorList>
    </citation>
    <scope>NUCLEOTIDE SEQUENCE</scope>
    <source>
        <strain>Henan</strain>
    </source>
</reference>
<evidence type="ECO:0000313" key="1">
    <source>
        <dbReference type="EMBL" id="GAA54830.1"/>
    </source>
</evidence>
<dbReference type="Proteomes" id="UP000008909">
    <property type="component" value="Unassembled WGS sequence"/>
</dbReference>
<organism evidence="1 2">
    <name type="scientific">Clonorchis sinensis</name>
    <name type="common">Chinese liver fluke</name>
    <dbReference type="NCBI Taxonomy" id="79923"/>
    <lineage>
        <taxon>Eukaryota</taxon>
        <taxon>Metazoa</taxon>
        <taxon>Spiralia</taxon>
        <taxon>Lophotrochozoa</taxon>
        <taxon>Platyhelminthes</taxon>
        <taxon>Trematoda</taxon>
        <taxon>Digenea</taxon>
        <taxon>Opisthorchiida</taxon>
        <taxon>Opisthorchiata</taxon>
        <taxon>Opisthorchiidae</taxon>
        <taxon>Clonorchis</taxon>
    </lineage>
</organism>
<reference evidence="1" key="1">
    <citation type="journal article" date="2011" name="Genome Biol.">
        <title>The draft genome of the carcinogenic human liver fluke Clonorchis sinensis.</title>
        <authorList>
            <person name="Wang X."/>
            <person name="Chen W."/>
            <person name="Huang Y."/>
            <person name="Sun J."/>
            <person name="Men J."/>
            <person name="Liu H."/>
            <person name="Luo F."/>
            <person name="Guo L."/>
            <person name="Lv X."/>
            <person name="Deng C."/>
            <person name="Zhou C."/>
            <person name="Fan Y."/>
            <person name="Li X."/>
            <person name="Huang L."/>
            <person name="Hu Y."/>
            <person name="Liang C."/>
            <person name="Hu X."/>
            <person name="Xu J."/>
            <person name="Yu X."/>
        </authorList>
    </citation>
    <scope>NUCLEOTIDE SEQUENCE [LARGE SCALE GENOMIC DNA]</scope>
    <source>
        <strain evidence="1">Henan</strain>
    </source>
</reference>
<keyword evidence="2" id="KW-1185">Reference proteome</keyword>
<sequence length="258" mass="29053">MSTDSRAKHLVKTNSKLLLNTHTGVDKINSHPSPNRKCIRTSAVFRYCNRYEPSHRQCANMSKHSSSLKENGPRLHLLDSPFFMGHAGLCRLTLAIYLVFQCLVCPTYAARKGGGKQWTRAHDRGFNSAHLTCEVSEVHQHKLDISESKRDVHSVQLFTLQYGDWIARSSNPSTPKDRQYRLLEIVENFTYLGSCISSDGSVSNEVSARISKTRITFASLHVSGVRAVSFFPDCLIERLETFGLTRTIVPKRVDGTIQ</sequence>
<gene>
    <name evidence="1" type="ORF">CLF_105777</name>
</gene>
<protein>
    <submittedName>
        <fullName evidence="1">Uncharacterized protein</fullName>
    </submittedName>
</protein>
<proteinExistence type="predicted"/>
<dbReference type="AlphaFoldDB" id="G7YPE9"/>